<organism evidence="1 2">
    <name type="scientific">Setaria digitata</name>
    <dbReference type="NCBI Taxonomy" id="48799"/>
    <lineage>
        <taxon>Eukaryota</taxon>
        <taxon>Metazoa</taxon>
        <taxon>Ecdysozoa</taxon>
        <taxon>Nematoda</taxon>
        <taxon>Chromadorea</taxon>
        <taxon>Rhabditida</taxon>
        <taxon>Spirurina</taxon>
        <taxon>Spiruromorpha</taxon>
        <taxon>Filarioidea</taxon>
        <taxon>Setariidae</taxon>
        <taxon>Setaria</taxon>
    </lineage>
</organism>
<dbReference type="AlphaFoldDB" id="A0A915PEY5"/>
<dbReference type="Proteomes" id="UP000887581">
    <property type="component" value="Unplaced"/>
</dbReference>
<dbReference type="GO" id="GO:0005975">
    <property type="term" value="P:carbohydrate metabolic process"/>
    <property type="evidence" value="ECO:0007669"/>
    <property type="project" value="InterPro"/>
</dbReference>
<proteinExistence type="predicted"/>
<sequence length="77" mass="8727">MGIVSLLIIPVEKLVEVVNDVKSARGQNRTREVCDESDQIENWNIYCAGEILSAMNLHRVELDSKTFVDRPLKKDPS</sequence>
<accession>A0A915PEY5</accession>
<dbReference type="InterPro" id="IPR012341">
    <property type="entry name" value="6hp_glycosidase-like_sf"/>
</dbReference>
<evidence type="ECO:0000313" key="1">
    <source>
        <dbReference type="Proteomes" id="UP000887581"/>
    </source>
</evidence>
<protein>
    <submittedName>
        <fullName evidence="2">Uncharacterized protein</fullName>
    </submittedName>
</protein>
<dbReference type="Gene3D" id="1.50.10.10">
    <property type="match status" value="1"/>
</dbReference>
<evidence type="ECO:0000313" key="2">
    <source>
        <dbReference type="WBParaSite" id="sdigi.contig1324.g10327.t1"/>
    </source>
</evidence>
<reference evidence="2" key="1">
    <citation type="submission" date="2022-11" db="UniProtKB">
        <authorList>
            <consortium name="WormBaseParasite"/>
        </authorList>
    </citation>
    <scope>IDENTIFICATION</scope>
</reference>
<dbReference type="WBParaSite" id="sdigi.contig1324.g10327.t1">
    <property type="protein sequence ID" value="sdigi.contig1324.g10327.t1"/>
    <property type="gene ID" value="sdigi.contig1324.g10327"/>
</dbReference>
<name>A0A915PEY5_9BILA</name>
<keyword evidence="1" id="KW-1185">Reference proteome</keyword>